<dbReference type="Pfam" id="PF12733">
    <property type="entry name" value="Cadherin-like"/>
    <property type="match status" value="2"/>
</dbReference>
<feature type="chain" id="PRO_5038610632" evidence="3">
    <location>
        <begin position="20"/>
        <end position="523"/>
    </location>
</feature>
<dbReference type="InterPro" id="IPR025883">
    <property type="entry name" value="Cadherin-like_domain"/>
</dbReference>
<dbReference type="InterPro" id="IPR018337">
    <property type="entry name" value="Cell_wall/Cho-bd_repeat"/>
</dbReference>
<dbReference type="Pfam" id="PF01473">
    <property type="entry name" value="Choline_bind_1"/>
    <property type="match status" value="2"/>
</dbReference>
<evidence type="ECO:0000313" key="6">
    <source>
        <dbReference type="Proteomes" id="UP000199263"/>
    </source>
</evidence>
<dbReference type="EMBL" id="FOMG01000011">
    <property type="protein sequence ID" value="SFC84830.1"/>
    <property type="molecule type" value="Genomic_DNA"/>
</dbReference>
<feature type="domain" description="Cadherin-like beta-sandwich-like" evidence="4">
    <location>
        <begin position="178"/>
        <end position="255"/>
    </location>
</feature>
<dbReference type="AlphaFoldDB" id="A0A1I1MTC6"/>
<feature type="repeat" description="Cell wall-binding" evidence="2">
    <location>
        <begin position="444"/>
        <end position="463"/>
    </location>
</feature>
<name>A0A1I1MTC6_9CLOT</name>
<dbReference type="SUPFAM" id="SSF69360">
    <property type="entry name" value="Cell wall binding repeat"/>
    <property type="match status" value="1"/>
</dbReference>
<organism evidence="5 6">
    <name type="scientific">Clostridium uliginosum</name>
    <dbReference type="NCBI Taxonomy" id="119641"/>
    <lineage>
        <taxon>Bacteria</taxon>
        <taxon>Bacillati</taxon>
        <taxon>Bacillota</taxon>
        <taxon>Clostridia</taxon>
        <taxon>Eubacteriales</taxon>
        <taxon>Clostridiaceae</taxon>
        <taxon>Clostridium</taxon>
    </lineage>
</organism>
<proteinExistence type="predicted"/>
<dbReference type="PROSITE" id="PS51170">
    <property type="entry name" value="CW"/>
    <property type="match status" value="3"/>
</dbReference>
<keyword evidence="3" id="KW-0732">Signal</keyword>
<dbReference type="Gene3D" id="2.10.270.10">
    <property type="entry name" value="Cholin Binding"/>
    <property type="match status" value="1"/>
</dbReference>
<feature type="domain" description="Cadherin-like beta-sandwich-like" evidence="4">
    <location>
        <begin position="275"/>
        <end position="362"/>
    </location>
</feature>
<dbReference type="RefSeq" id="WP_090090954.1">
    <property type="nucleotide sequence ID" value="NZ_FOMG01000011.1"/>
</dbReference>
<feature type="repeat" description="Cell wall-binding" evidence="2">
    <location>
        <begin position="484"/>
        <end position="504"/>
    </location>
</feature>
<evidence type="ECO:0000256" key="1">
    <source>
        <dbReference type="ARBA" id="ARBA00022737"/>
    </source>
</evidence>
<evidence type="ECO:0000256" key="2">
    <source>
        <dbReference type="PROSITE-ProRule" id="PRU00591"/>
    </source>
</evidence>
<dbReference type="OrthoDB" id="1938521at2"/>
<dbReference type="STRING" id="119641.SAMN05421842_1115"/>
<dbReference type="Proteomes" id="UP000199263">
    <property type="component" value="Unassembled WGS sequence"/>
</dbReference>
<keyword evidence="6" id="KW-1185">Reference proteome</keyword>
<feature type="repeat" description="Cell wall-binding" evidence="2">
    <location>
        <begin position="464"/>
        <end position="483"/>
    </location>
</feature>
<accession>A0A1I1MTC6</accession>
<keyword evidence="1" id="KW-0677">Repeat</keyword>
<sequence length="523" mass="59352">MSKKLKKVIAMVLTVAAFATIEPSKYINLTTTVAHASVSSDALKNLEVKKGSKELQLYNNSKCKSRDEVDFKTDKTDYYVKIGSSKSVKISADLGAGYKAKVVKSGSKKEYDLDEKLSVSDGTKLKVTVYSESNKNDEETYNIKVKSTSSSSRDDDDDDEDYDDIYLDKIKLSDGDIDFSRKTSSYTVKVKESVESIKITAEPEDDDYTVKIDGKKVDEDDKYRKNVDLKKGKNEIEIKIKDDSESRTYTLNIYRGTSDAIDEDDDDNQDDVYLKNISLSDGEIDFKKRTSSYDVSVEKSVDDIRITAKPQEDDYTVKIDGRKVDDDDDYKRTVDLKEGKNEIEVMVKDGSDQRTYTLNIYRGTKPDKDTSTDTNEKAKPNQWVTVNGNFYYNDSIGNPIKNSWFIDRNLGKWYFMQADGSAAKGWLYNNSTWYYLNYGNAAMETGWSYIGGTWYYLGSNGAMETGWKYINGTWYYLNSNGSMKTGWLNDGNGRWYLLDNTGAMLANTTINGYKLGANGMWIR</sequence>
<gene>
    <name evidence="5" type="ORF">SAMN05421842_1115</name>
</gene>
<evidence type="ECO:0000259" key="4">
    <source>
        <dbReference type="Pfam" id="PF12733"/>
    </source>
</evidence>
<dbReference type="Pfam" id="PF19127">
    <property type="entry name" value="Choline_bind_3"/>
    <property type="match status" value="1"/>
</dbReference>
<reference evidence="5 6" key="1">
    <citation type="submission" date="2016-10" db="EMBL/GenBank/DDBJ databases">
        <authorList>
            <person name="de Groot N.N."/>
        </authorList>
    </citation>
    <scope>NUCLEOTIDE SEQUENCE [LARGE SCALE GENOMIC DNA]</scope>
    <source>
        <strain evidence="5 6">DSM 12992</strain>
    </source>
</reference>
<evidence type="ECO:0000256" key="3">
    <source>
        <dbReference type="SAM" id="SignalP"/>
    </source>
</evidence>
<evidence type="ECO:0000313" key="5">
    <source>
        <dbReference type="EMBL" id="SFC84830.1"/>
    </source>
</evidence>
<feature type="signal peptide" evidence="3">
    <location>
        <begin position="1"/>
        <end position="19"/>
    </location>
</feature>
<protein>
    <submittedName>
        <fullName evidence="5">Putative cell wall binding repeat-containing protein</fullName>
    </submittedName>
</protein>